<name>A0ABY7PUZ3_9BACT</name>
<dbReference type="Pfam" id="PF22480">
    <property type="entry name" value="DUF6984"/>
    <property type="match status" value="1"/>
</dbReference>
<reference evidence="2 3" key="1">
    <citation type="journal article" date="2011" name="Int. J. Syst. Evol. Microbiol.">
        <title>Hymenobacter yonginensis sp. nov., isolated from a mesotrophic artificial lake.</title>
        <authorList>
            <person name="Joung Y."/>
            <person name="Cho S.H."/>
            <person name="Kim H."/>
            <person name="Kim S.B."/>
            <person name="Joh K."/>
        </authorList>
    </citation>
    <scope>NUCLEOTIDE SEQUENCE [LARGE SCALE GENOMIC DNA]</scope>
    <source>
        <strain evidence="2 3">KCTC 22745</strain>
    </source>
</reference>
<protein>
    <recommendedName>
        <fullName evidence="1">DUF6984 domain-containing protein</fullName>
    </recommendedName>
</protein>
<geneLocation type="plasmid" evidence="2 3">
    <name>unnamed2</name>
</geneLocation>
<dbReference type="Proteomes" id="UP001211872">
    <property type="component" value="Plasmid unnamed2"/>
</dbReference>
<proteinExistence type="predicted"/>
<accession>A0ABY7PUZ3</accession>
<gene>
    <name evidence="2" type="ORF">O9Z63_20760</name>
</gene>
<sequence>MSRPLTAKEHFLVTLLLTGTAYADQLLPCLSEQRVTEMGDGSMGSVQFYPPSVNAERRFGDAVAEVWLKDEDGMSVLVTLLVDQHGQLHELDVWKVDFSPTVNLQIPSCN</sequence>
<evidence type="ECO:0000259" key="1">
    <source>
        <dbReference type="Pfam" id="PF22480"/>
    </source>
</evidence>
<keyword evidence="3" id="KW-1185">Reference proteome</keyword>
<organism evidence="2 3">
    <name type="scientific">Hymenobacter yonginensis</name>
    <dbReference type="NCBI Taxonomy" id="748197"/>
    <lineage>
        <taxon>Bacteria</taxon>
        <taxon>Pseudomonadati</taxon>
        <taxon>Bacteroidota</taxon>
        <taxon>Cytophagia</taxon>
        <taxon>Cytophagales</taxon>
        <taxon>Hymenobacteraceae</taxon>
        <taxon>Hymenobacter</taxon>
    </lineage>
</organism>
<evidence type="ECO:0000313" key="3">
    <source>
        <dbReference type="Proteomes" id="UP001211872"/>
    </source>
</evidence>
<dbReference type="RefSeq" id="WP_270129371.1">
    <property type="nucleotide sequence ID" value="NZ_CP115397.1"/>
</dbReference>
<evidence type="ECO:0000313" key="2">
    <source>
        <dbReference type="EMBL" id="WBO86715.1"/>
    </source>
</evidence>
<dbReference type="EMBL" id="CP115397">
    <property type="protein sequence ID" value="WBO86715.1"/>
    <property type="molecule type" value="Genomic_DNA"/>
</dbReference>
<feature type="domain" description="DUF6984" evidence="1">
    <location>
        <begin position="3"/>
        <end position="103"/>
    </location>
</feature>
<dbReference type="InterPro" id="IPR054253">
    <property type="entry name" value="DUF6984"/>
</dbReference>
<keyword evidence="2" id="KW-0614">Plasmid</keyword>